<evidence type="ECO:0000256" key="2">
    <source>
        <dbReference type="ARBA" id="ARBA00022723"/>
    </source>
</evidence>
<comment type="caution">
    <text evidence="6">The sequence shown here is derived from an EMBL/GenBank/DDBJ whole genome shotgun (WGS) entry which is preliminary data.</text>
</comment>
<keyword evidence="2" id="KW-0479">Metal-binding</keyword>
<dbReference type="InterPro" id="IPR004910">
    <property type="entry name" value="Yippee/Mis18/Cereblon"/>
</dbReference>
<feature type="domain" description="Yippee" evidence="5">
    <location>
        <begin position="63"/>
        <end position="160"/>
    </location>
</feature>
<dbReference type="GO" id="GO:0046872">
    <property type="term" value="F:metal ion binding"/>
    <property type="evidence" value="ECO:0007669"/>
    <property type="project" value="UniProtKB-KW"/>
</dbReference>
<evidence type="ECO:0000256" key="1">
    <source>
        <dbReference type="ARBA" id="ARBA00005613"/>
    </source>
</evidence>
<evidence type="ECO:0000313" key="6">
    <source>
        <dbReference type="EMBL" id="PWA95477.1"/>
    </source>
</evidence>
<evidence type="ECO:0000259" key="5">
    <source>
        <dbReference type="PROSITE" id="PS51792"/>
    </source>
</evidence>
<evidence type="ECO:0000256" key="4">
    <source>
        <dbReference type="RuleBase" id="RU110713"/>
    </source>
</evidence>
<dbReference type="STRING" id="35608.A0A2U1QBW7"/>
<dbReference type="InterPro" id="IPR034751">
    <property type="entry name" value="Yippee"/>
</dbReference>
<keyword evidence="7" id="KW-1185">Reference proteome</keyword>
<protein>
    <recommendedName>
        <fullName evidence="4">Protein yippee-like</fullName>
    </recommendedName>
</protein>
<dbReference type="Pfam" id="PF03226">
    <property type="entry name" value="Yippee-Mis18"/>
    <property type="match status" value="1"/>
</dbReference>
<dbReference type="OrthoDB" id="6407410at2759"/>
<name>A0A2U1QBW7_ARTAN</name>
<evidence type="ECO:0000313" key="7">
    <source>
        <dbReference type="Proteomes" id="UP000245207"/>
    </source>
</evidence>
<dbReference type="AlphaFoldDB" id="A0A2U1QBW7"/>
<organism evidence="6 7">
    <name type="scientific">Artemisia annua</name>
    <name type="common">Sweet wormwood</name>
    <dbReference type="NCBI Taxonomy" id="35608"/>
    <lineage>
        <taxon>Eukaryota</taxon>
        <taxon>Viridiplantae</taxon>
        <taxon>Streptophyta</taxon>
        <taxon>Embryophyta</taxon>
        <taxon>Tracheophyta</taxon>
        <taxon>Spermatophyta</taxon>
        <taxon>Magnoliopsida</taxon>
        <taxon>eudicotyledons</taxon>
        <taxon>Gunneridae</taxon>
        <taxon>Pentapetalae</taxon>
        <taxon>asterids</taxon>
        <taxon>campanulids</taxon>
        <taxon>Asterales</taxon>
        <taxon>Asteraceae</taxon>
        <taxon>Asteroideae</taxon>
        <taxon>Anthemideae</taxon>
        <taxon>Artemisiinae</taxon>
        <taxon>Artemisia</taxon>
    </lineage>
</organism>
<keyword evidence="3" id="KW-0862">Zinc</keyword>
<accession>A0A2U1QBW7</accession>
<proteinExistence type="inferred from homology"/>
<dbReference type="EMBL" id="PKPP01000238">
    <property type="protein sequence ID" value="PWA95477.1"/>
    <property type="molecule type" value="Genomic_DNA"/>
</dbReference>
<dbReference type="PROSITE" id="PS51792">
    <property type="entry name" value="YIPPEE"/>
    <property type="match status" value="1"/>
</dbReference>
<gene>
    <name evidence="6" type="ORF">CTI12_AA008650</name>
</gene>
<dbReference type="PANTHER" id="PTHR13848">
    <property type="entry name" value="PROTEIN YIPPEE-LIKE CG15309-RELATED"/>
    <property type="match status" value="1"/>
</dbReference>
<comment type="similarity">
    <text evidence="1 4">Belongs to the yippee family.</text>
</comment>
<dbReference type="Proteomes" id="UP000245207">
    <property type="component" value="Unassembled WGS sequence"/>
</dbReference>
<reference evidence="6 7" key="1">
    <citation type="journal article" date="2018" name="Mol. Plant">
        <title>The genome of Artemisia annua provides insight into the evolution of Asteraceae family and artemisinin biosynthesis.</title>
        <authorList>
            <person name="Shen Q."/>
            <person name="Zhang L."/>
            <person name="Liao Z."/>
            <person name="Wang S."/>
            <person name="Yan T."/>
            <person name="Shi P."/>
            <person name="Liu M."/>
            <person name="Fu X."/>
            <person name="Pan Q."/>
            <person name="Wang Y."/>
            <person name="Lv Z."/>
            <person name="Lu X."/>
            <person name="Zhang F."/>
            <person name="Jiang W."/>
            <person name="Ma Y."/>
            <person name="Chen M."/>
            <person name="Hao X."/>
            <person name="Li L."/>
            <person name="Tang Y."/>
            <person name="Lv G."/>
            <person name="Zhou Y."/>
            <person name="Sun X."/>
            <person name="Brodelius P.E."/>
            <person name="Rose J.K.C."/>
            <person name="Tang K."/>
        </authorList>
    </citation>
    <scope>NUCLEOTIDE SEQUENCE [LARGE SCALE GENOMIC DNA]</scope>
    <source>
        <strain evidence="7">cv. Huhao1</strain>
        <tissue evidence="6">Leaf</tissue>
    </source>
</reference>
<dbReference type="InterPro" id="IPR039058">
    <property type="entry name" value="Yippee_fam"/>
</dbReference>
<evidence type="ECO:0000256" key="3">
    <source>
        <dbReference type="ARBA" id="ARBA00022833"/>
    </source>
</evidence>
<sequence length="161" mass="18625">MSVFVSNADDAIVHKVLFYDFVYFSELNHCFIHEQQPVVIERYFCIVSNKEADIPMDDLDGHPLYSCNRCRNPITLRQNLLSKAFKARTGDAYMFSEAMNVVLGVKRETTLITGRFVIADVSCRNCGEVLGWKYLKAFDDSQRYKIGRFIIEKAKILKEYS</sequence>